<dbReference type="CDD" id="cd11350">
    <property type="entry name" value="AmyAc_4"/>
    <property type="match status" value="1"/>
</dbReference>
<dbReference type="Pfam" id="PF18962">
    <property type="entry name" value="Por_Secre_tail"/>
    <property type="match status" value="1"/>
</dbReference>
<dbReference type="InterPro" id="IPR013783">
    <property type="entry name" value="Ig-like_fold"/>
</dbReference>
<dbReference type="Gene3D" id="2.60.40.10">
    <property type="entry name" value="Immunoglobulins"/>
    <property type="match status" value="1"/>
</dbReference>
<dbReference type="Proteomes" id="UP001460072">
    <property type="component" value="Unassembled WGS sequence"/>
</dbReference>
<dbReference type="Gene3D" id="3.20.20.80">
    <property type="entry name" value="Glycosidases"/>
    <property type="match status" value="1"/>
</dbReference>
<dbReference type="PANTHER" id="PTHR43651">
    <property type="entry name" value="1,4-ALPHA-GLUCAN-BRANCHING ENZYME"/>
    <property type="match status" value="1"/>
</dbReference>
<dbReference type="EMBL" id="JBCGDO010000003">
    <property type="protein sequence ID" value="MEM0541659.1"/>
    <property type="molecule type" value="Genomic_DNA"/>
</dbReference>
<dbReference type="InterPro" id="IPR006047">
    <property type="entry name" value="GH13_cat_dom"/>
</dbReference>
<feature type="signal peptide" evidence="3">
    <location>
        <begin position="1"/>
        <end position="18"/>
    </location>
</feature>
<dbReference type="NCBIfam" id="TIGR04183">
    <property type="entry name" value="Por_Secre_tail"/>
    <property type="match status" value="1"/>
</dbReference>
<dbReference type="InterPro" id="IPR017853">
    <property type="entry name" value="GH"/>
</dbReference>
<dbReference type="GO" id="GO:0016787">
    <property type="term" value="F:hydrolase activity"/>
    <property type="evidence" value="ECO:0007669"/>
    <property type="project" value="UniProtKB-KW"/>
</dbReference>
<evidence type="ECO:0000313" key="5">
    <source>
        <dbReference type="EMBL" id="MEM0541659.1"/>
    </source>
</evidence>
<evidence type="ECO:0000256" key="2">
    <source>
        <dbReference type="ARBA" id="ARBA00023277"/>
    </source>
</evidence>
<protein>
    <submittedName>
        <fullName evidence="5">Alpha-amylase family glycosyl hydrolase</fullName>
    </submittedName>
</protein>
<evidence type="ECO:0000259" key="4">
    <source>
        <dbReference type="SMART" id="SM00642"/>
    </source>
</evidence>
<dbReference type="InterPro" id="IPR026444">
    <property type="entry name" value="Secre_tail"/>
</dbReference>
<organism evidence="5 6">
    <name type="scientific">Flavobacterium aureirubrum</name>
    <dbReference type="NCBI Taxonomy" id="3133147"/>
    <lineage>
        <taxon>Bacteria</taxon>
        <taxon>Pseudomonadati</taxon>
        <taxon>Bacteroidota</taxon>
        <taxon>Flavobacteriia</taxon>
        <taxon>Flavobacteriales</taxon>
        <taxon>Flavobacteriaceae</taxon>
        <taxon>Flavobacterium</taxon>
    </lineage>
</organism>
<sequence>MKKAFLSLFLAFVFNMNAQITTSPSPVLADQPATITFNKAGTPLAAYNGIIYAYVGVTVNGTQWQNIKGSPIWGNNIQPQMTQTAPGANTYTLSITPDLFTYFGVSPANSITQICIIFRSADATLQTSDAFIPVGAFQYNLSSPLLNSSSIINSGANQLITASNTNGVATYNLLANGVTINTATTSNYSFTDTNITVNKNYELRVTQGNTTFTARFSVIINPGTNSAAMPAGLVDGINYNPTDPTRATLVLNAPFKSFVYVAGSFNNWQPTSGFAMRRDSAPGSTRFFLELTGLTPGQIYAYQYWVCDVVNLPVGSPAIVKTADPFSTLVLSPFDDPEIQTLGVFPNLPAYSTIAPGQEREVTVLQTGPNNLFSYNWSSATTNFVKPKKKDLVFYEVLIRDFDATRTYQDLINRIDYFKNLKINAIKLMPVMEFEGNMSWGYNTVFHMALDKRYGPPVKLKEFVDLCHQNGIAVILDIALNHVFGRSPLERMWMLDSDNDGWANGTGPRTTTENPYVNQVALHSYNVGSDLNHFRETGPGGNLTNTYAIRTIQYWINEFKIDGYRWDLTKGFTNQCTSMDEGCTNGYRTDRVAKMKWYADNQWAADPLSLVIFEHLGTGGSAQEEVEWASYNRVGNQGGIMQWRKMTDPYANLLKGNATNLAAVTDPSDRMIGYAESHDEERVVYKALNEAGQTVGNLDKVLQRLPAMGSVLFMVPGPKMIWHFGALGWDDSLFLCSNGTVQFNDGCKLDTKPQPQWAENWLQNPARANVYNQWARQIDLRIREDVFENGQFAWNFSQVGRPRLDVWTSTSPTPSLSYVFVLTNFSDSTYNVPGGFPFTGNWVNLMDNTTLNVTNQNQNVSIEPGGYRIFGNQQSALDIVNNEFRSLALYPNPTSGSFTINGLVSKVDVYSVTGQLVKSFDSISTENYQFDVNDLNRGVYLVKIVDANNNTKTTKLIKE</sequence>
<evidence type="ECO:0000256" key="1">
    <source>
        <dbReference type="ARBA" id="ARBA00022729"/>
    </source>
</evidence>
<gene>
    <name evidence="5" type="ORF">WFZ85_03450</name>
</gene>
<keyword evidence="1 3" id="KW-0732">Signal</keyword>
<dbReference type="SUPFAM" id="SSF81296">
    <property type="entry name" value="E set domains"/>
    <property type="match status" value="1"/>
</dbReference>
<dbReference type="SMART" id="SM00642">
    <property type="entry name" value="Aamy"/>
    <property type="match status" value="1"/>
</dbReference>
<dbReference type="Pfam" id="PF00128">
    <property type="entry name" value="Alpha-amylase"/>
    <property type="match status" value="1"/>
</dbReference>
<proteinExistence type="predicted"/>
<keyword evidence="6" id="KW-1185">Reference proteome</keyword>
<dbReference type="SUPFAM" id="SSF51445">
    <property type="entry name" value="(Trans)glycosidases"/>
    <property type="match status" value="1"/>
</dbReference>
<evidence type="ECO:0000256" key="3">
    <source>
        <dbReference type="SAM" id="SignalP"/>
    </source>
</evidence>
<name>A0ABU9N1R0_9FLAO</name>
<dbReference type="InterPro" id="IPR014756">
    <property type="entry name" value="Ig_E-set"/>
</dbReference>
<feature type="domain" description="Glycosyl hydrolase family 13 catalytic" evidence="4">
    <location>
        <begin position="396"/>
        <end position="781"/>
    </location>
</feature>
<feature type="chain" id="PRO_5046277022" evidence="3">
    <location>
        <begin position="19"/>
        <end position="959"/>
    </location>
</feature>
<accession>A0ABU9N1R0</accession>
<comment type="caution">
    <text evidence="5">The sequence shown here is derived from an EMBL/GenBank/DDBJ whole genome shotgun (WGS) entry which is preliminary data.</text>
</comment>
<evidence type="ECO:0000313" key="6">
    <source>
        <dbReference type="Proteomes" id="UP001460072"/>
    </source>
</evidence>
<dbReference type="RefSeq" id="WP_342694891.1">
    <property type="nucleotide sequence ID" value="NZ_JBCGDO010000003.1"/>
</dbReference>
<reference evidence="5 6" key="1">
    <citation type="submission" date="2024-03" db="EMBL/GenBank/DDBJ databases">
        <title>Two novel species of the genus Flavobacterium exhibiting potentially degradation of complex polysaccharides.</title>
        <authorList>
            <person name="Lian X."/>
        </authorList>
    </citation>
    <scope>NUCLEOTIDE SEQUENCE [LARGE SCALE GENOMIC DNA]</scope>
    <source>
        <strain evidence="6">j3</strain>
    </source>
</reference>
<keyword evidence="2" id="KW-0119">Carbohydrate metabolism</keyword>
<keyword evidence="5" id="KW-0378">Hydrolase</keyword>